<dbReference type="EMBL" id="BAABEX010000007">
    <property type="protein sequence ID" value="GAA4420684.1"/>
    <property type="molecule type" value="Genomic_DNA"/>
</dbReference>
<keyword evidence="3" id="KW-1185">Reference proteome</keyword>
<name>A0ABP8L133_9BURK</name>
<proteinExistence type="predicted"/>
<dbReference type="Proteomes" id="UP001501788">
    <property type="component" value="Unassembled WGS sequence"/>
</dbReference>
<dbReference type="InterPro" id="IPR021455">
    <property type="entry name" value="DUF3106"/>
</dbReference>
<sequence length="261" mass="27602">MLPASTMEAAPVKARAPSPAAPRGPISPSAAANRPAEDLATGPTWESLSARQRAALDPLAERWNHISAVQKRRWLAIAQTFHSLSPQEQATLHSRMADWANLSAQQRSQARLNYARAQRLTPDDKRAQWEAYQALTEAERRMLADEATISPQGAATAIRPVAPQKLAQIPAATVAPVNRPNPPKIPVVLDQPRVAAPVHTAPPIPAEALTPVPVVPLQAEPSPVVVPTATGVALPPLAPASSVDNPAPAPPSADQSGLYPQ</sequence>
<evidence type="ECO:0008006" key="4">
    <source>
        <dbReference type="Google" id="ProtNLM"/>
    </source>
</evidence>
<evidence type="ECO:0000313" key="2">
    <source>
        <dbReference type="EMBL" id="GAA4420684.1"/>
    </source>
</evidence>
<evidence type="ECO:0000313" key="3">
    <source>
        <dbReference type="Proteomes" id="UP001501788"/>
    </source>
</evidence>
<feature type="region of interest" description="Disordered" evidence="1">
    <location>
        <begin position="1"/>
        <end position="46"/>
    </location>
</feature>
<accession>A0ABP8L133</accession>
<feature type="compositionally biased region" description="Low complexity" evidence="1">
    <location>
        <begin position="9"/>
        <end position="32"/>
    </location>
</feature>
<feature type="region of interest" description="Disordered" evidence="1">
    <location>
        <begin position="233"/>
        <end position="261"/>
    </location>
</feature>
<evidence type="ECO:0000256" key="1">
    <source>
        <dbReference type="SAM" id="MobiDB-lite"/>
    </source>
</evidence>
<comment type="caution">
    <text evidence="2">The sequence shown here is derived from an EMBL/GenBank/DDBJ whole genome shotgun (WGS) entry which is preliminary data.</text>
</comment>
<organism evidence="2 3">
    <name type="scientific">Acidovorax lacteus</name>
    <dbReference type="NCBI Taxonomy" id="1924988"/>
    <lineage>
        <taxon>Bacteria</taxon>
        <taxon>Pseudomonadati</taxon>
        <taxon>Pseudomonadota</taxon>
        <taxon>Betaproteobacteria</taxon>
        <taxon>Burkholderiales</taxon>
        <taxon>Comamonadaceae</taxon>
        <taxon>Acidovorax</taxon>
    </lineage>
</organism>
<reference evidence="3" key="1">
    <citation type="journal article" date="2019" name="Int. J. Syst. Evol. Microbiol.">
        <title>The Global Catalogue of Microorganisms (GCM) 10K type strain sequencing project: providing services to taxonomists for standard genome sequencing and annotation.</title>
        <authorList>
            <consortium name="The Broad Institute Genomics Platform"/>
            <consortium name="The Broad Institute Genome Sequencing Center for Infectious Disease"/>
            <person name="Wu L."/>
            <person name="Ma J."/>
        </authorList>
    </citation>
    <scope>NUCLEOTIDE SEQUENCE [LARGE SCALE GENOMIC DNA]</scope>
    <source>
        <strain evidence="3">JCM 31890</strain>
    </source>
</reference>
<dbReference type="Pfam" id="PF11304">
    <property type="entry name" value="DUF3106"/>
    <property type="match status" value="1"/>
</dbReference>
<gene>
    <name evidence="2" type="ORF">GCM10023090_08670</name>
</gene>
<protein>
    <recommendedName>
        <fullName evidence="4">DUF3106 domain-containing protein</fullName>
    </recommendedName>
</protein>